<feature type="repeat" description="RCC1" evidence="2">
    <location>
        <begin position="286"/>
        <end position="344"/>
    </location>
</feature>
<reference evidence="5" key="1">
    <citation type="journal article" date="2025" name="Foods">
        <title>Unveiling the Microbial Signatures of Arabica Coffee Cherries: Insights into Ripeness Specific Diversity, Functional Traits, and Implications for Quality and Safety.</title>
        <authorList>
            <consortium name="RefSeq"/>
            <person name="Tenea G.N."/>
            <person name="Cifuentes V."/>
            <person name="Reyes P."/>
            <person name="Cevallos-Vallejos M."/>
        </authorList>
    </citation>
    <scope>NUCLEOTIDE SEQUENCE [LARGE SCALE GENOMIC DNA]</scope>
</reference>
<feature type="domain" description="RCC1-like" evidence="4">
    <location>
        <begin position="28"/>
        <end position="395"/>
    </location>
</feature>
<dbReference type="PROSITE" id="PS00626">
    <property type="entry name" value="RCC1_2"/>
    <property type="match status" value="2"/>
</dbReference>
<accession>A0A6P6UYA4</accession>
<dbReference type="AlphaFoldDB" id="A0A6P6UYA4"/>
<feature type="repeat" description="RCC1" evidence="2">
    <location>
        <begin position="27"/>
        <end position="80"/>
    </location>
</feature>
<dbReference type="PANTHER" id="PTHR22870:SF466">
    <property type="entry name" value="ANKYRIN REPEAT-CONTAINING PROTEIN"/>
    <property type="match status" value="1"/>
</dbReference>
<dbReference type="GeneID" id="113715707"/>
<dbReference type="PROSITE" id="PS50012">
    <property type="entry name" value="RCC1_3"/>
    <property type="match status" value="7"/>
</dbReference>
<reference evidence="6" key="2">
    <citation type="submission" date="2025-08" db="UniProtKB">
        <authorList>
            <consortium name="RefSeq"/>
        </authorList>
    </citation>
    <scope>IDENTIFICATION</scope>
    <source>
        <tissue evidence="6">Leaves</tissue>
    </source>
</reference>
<dbReference type="SUPFAM" id="SSF50985">
    <property type="entry name" value="RCC1/BLIP-II"/>
    <property type="match status" value="2"/>
</dbReference>
<feature type="repeat" description="RCC1" evidence="2">
    <location>
        <begin position="242"/>
        <end position="285"/>
    </location>
</feature>
<feature type="repeat" description="RCC1" evidence="2">
    <location>
        <begin position="133"/>
        <end position="184"/>
    </location>
</feature>
<dbReference type="InterPro" id="IPR058923">
    <property type="entry name" value="RCC1-like_dom"/>
</dbReference>
<evidence type="ECO:0000259" key="4">
    <source>
        <dbReference type="Pfam" id="PF25390"/>
    </source>
</evidence>
<evidence type="ECO:0000313" key="5">
    <source>
        <dbReference type="Proteomes" id="UP001652660"/>
    </source>
</evidence>
<feature type="repeat" description="RCC1" evidence="2">
    <location>
        <begin position="81"/>
        <end position="132"/>
    </location>
</feature>
<dbReference type="PANTHER" id="PTHR22870">
    <property type="entry name" value="REGULATOR OF CHROMOSOME CONDENSATION"/>
    <property type="match status" value="1"/>
</dbReference>
<keyword evidence="1" id="KW-0677">Repeat</keyword>
<dbReference type="PRINTS" id="PR00633">
    <property type="entry name" value="RCCNDNSATION"/>
</dbReference>
<dbReference type="Proteomes" id="UP001652660">
    <property type="component" value="Chromosome 11c"/>
</dbReference>
<feature type="repeat" description="RCC1" evidence="2">
    <location>
        <begin position="188"/>
        <end position="241"/>
    </location>
</feature>
<dbReference type="InterPro" id="IPR000408">
    <property type="entry name" value="Reg_chr_condens"/>
</dbReference>
<dbReference type="InterPro" id="IPR051210">
    <property type="entry name" value="Ub_ligase/GEF_domain"/>
</dbReference>
<proteinExistence type="predicted"/>
<dbReference type="Gene3D" id="2.130.10.30">
    <property type="entry name" value="Regulator of chromosome condensation 1/beta-lactamase-inhibitor protein II"/>
    <property type="match status" value="2"/>
</dbReference>
<protein>
    <submittedName>
        <fullName evidence="6">Ultraviolet-B receptor UVR8 isoform X1</fullName>
    </submittedName>
</protein>
<dbReference type="Pfam" id="PF25390">
    <property type="entry name" value="WD40_RLD"/>
    <property type="match status" value="1"/>
</dbReference>
<gene>
    <name evidence="6" type="primary">LOC113715707</name>
</gene>
<feature type="coiled-coil region" evidence="3">
    <location>
        <begin position="1"/>
        <end position="28"/>
    </location>
</feature>
<feature type="repeat" description="RCC1" evidence="2">
    <location>
        <begin position="345"/>
        <end position="400"/>
    </location>
</feature>
<evidence type="ECO:0000256" key="2">
    <source>
        <dbReference type="PROSITE-ProRule" id="PRU00235"/>
    </source>
</evidence>
<dbReference type="RefSeq" id="XP_027095794.1">
    <property type="nucleotide sequence ID" value="XM_027239993.2"/>
</dbReference>
<evidence type="ECO:0000313" key="6">
    <source>
        <dbReference type="RefSeq" id="XP_027095794.1"/>
    </source>
</evidence>
<name>A0A6P6UYA4_COFAR</name>
<sequence length="406" mass="43508">MEENERIIEQNEKEEEEEEEVLVQQQQEVWSWGAGTEGQLGTGKLQDEHNPQLLNSLSSFAGPISFLSCGGAHVIALTPGGRVLTWGRGTSGQLGHGEMVNVLQPKPVESLEGFVITHVSAGWNHSGFVSDKGYLFTCGDGSFGQLGHGDCTSRFSPQKVSYFELRHVTQIACGMRHSVVLVKDHLGQQVHGFGFGKRGQLGISNERLQSVSLPQTSLGLNDVKIVSVYANGDHSAALCAEGQLYTWGRGFGGASDVHIPQCVTTCLSFSTAALGWNHALLLTGDGEAFMLGDYGHGVLSDPQMTRSRKKESDKDAVWRIPGLNGLKVRQIAAGAEHSAVVTDDGSVLTWGWGEHGQLGLGDTADQTGPHVVSFDKLIAPQHLVGQVYCGSGFTYAIRTPGTNSNV</sequence>
<keyword evidence="3" id="KW-0175">Coiled coil</keyword>
<evidence type="ECO:0000256" key="3">
    <source>
        <dbReference type="SAM" id="Coils"/>
    </source>
</evidence>
<keyword evidence="6" id="KW-0675">Receptor</keyword>
<evidence type="ECO:0000256" key="1">
    <source>
        <dbReference type="ARBA" id="ARBA00022737"/>
    </source>
</evidence>
<keyword evidence="5" id="KW-1185">Reference proteome</keyword>
<dbReference type="InterPro" id="IPR009091">
    <property type="entry name" value="RCC1/BLIP-II"/>
</dbReference>
<dbReference type="OrthoDB" id="70707at2759"/>
<organism evidence="5 6">
    <name type="scientific">Coffea arabica</name>
    <name type="common">Arabian coffee</name>
    <dbReference type="NCBI Taxonomy" id="13443"/>
    <lineage>
        <taxon>Eukaryota</taxon>
        <taxon>Viridiplantae</taxon>
        <taxon>Streptophyta</taxon>
        <taxon>Embryophyta</taxon>
        <taxon>Tracheophyta</taxon>
        <taxon>Spermatophyta</taxon>
        <taxon>Magnoliopsida</taxon>
        <taxon>eudicotyledons</taxon>
        <taxon>Gunneridae</taxon>
        <taxon>Pentapetalae</taxon>
        <taxon>asterids</taxon>
        <taxon>lamiids</taxon>
        <taxon>Gentianales</taxon>
        <taxon>Rubiaceae</taxon>
        <taxon>Ixoroideae</taxon>
        <taxon>Gardenieae complex</taxon>
        <taxon>Bertiereae - Coffeeae clade</taxon>
        <taxon>Coffeeae</taxon>
        <taxon>Coffea</taxon>
    </lineage>
</organism>